<evidence type="ECO:0000313" key="1">
    <source>
        <dbReference type="EMBL" id="DAF84978.1"/>
    </source>
</evidence>
<accession>A0A8S5TRZ2</accession>
<dbReference type="EMBL" id="BK015914">
    <property type="protein sequence ID" value="DAF84978.1"/>
    <property type="molecule type" value="Genomic_DNA"/>
</dbReference>
<reference evidence="1" key="1">
    <citation type="journal article" date="2021" name="Proc. Natl. Acad. Sci. U.S.A.">
        <title>A Catalog of Tens of Thousands of Viruses from Human Metagenomes Reveals Hidden Associations with Chronic Diseases.</title>
        <authorList>
            <person name="Tisza M.J."/>
            <person name="Buck C.B."/>
        </authorList>
    </citation>
    <scope>NUCLEOTIDE SEQUENCE</scope>
    <source>
        <strain evidence="1">CtEw721</strain>
    </source>
</reference>
<proteinExistence type="predicted"/>
<sequence>MKLQDILKVCKEFIDSPEDEQTLSAYNTMLQELKVRAYLPMQEKVIALVRMIIDSDKDFDVPAAFFTAGLEIACLFDGLLSYVNIEPEVNLEIKNYENYDILYQSGFADYVLEFCEKDYDRLVRLLERTLSYENLAELIKSMQELDTGALKNSVSELKASLKEANPEMIKDMADIMRLNDPTLNELKVAIVDKGMEEGVVTDTVKAI</sequence>
<organism evidence="1">
    <name type="scientific">Siphoviridae sp. ctEw721</name>
    <dbReference type="NCBI Taxonomy" id="2825400"/>
    <lineage>
        <taxon>Viruses</taxon>
        <taxon>Duplodnaviria</taxon>
        <taxon>Heunggongvirae</taxon>
        <taxon>Uroviricota</taxon>
        <taxon>Caudoviricetes</taxon>
    </lineage>
</organism>
<name>A0A8S5TRZ2_9CAUD</name>
<protein>
    <submittedName>
        <fullName evidence="1">Uncharacterized protein</fullName>
    </submittedName>
</protein>